<dbReference type="Proteomes" id="UP000260823">
    <property type="component" value="Unassembled WGS sequence"/>
</dbReference>
<gene>
    <name evidence="3" type="ORF">DYU05_14055</name>
</gene>
<proteinExistence type="predicted"/>
<sequence>MNEEQDNIDKLFRSRLEDPGDNLAFNDADWDSLEEMLDKGKKPKILSLPIISAVAALLLLFFGWMLFKPQTNNQTENKADQSQVAVKPKQQSVPATGDTVNKVAGTSFTSPVAAKNEGNGKNRSGSRATPPVVIYIPVIPPSSGNVEKDTLQQVLAGAFKTIDNTIQQDTTPPTAVAGTTAGSQIAADVTTPAAVKSPTVKVRKAAGIRPQFALGVIASSDINGVNSLSQNKVGSNFGVSFSVTVKKLTFITGAVYAIKPYATSFSNYNSNSGYMFPENPLNITADCRMLDIPLNVSYQVYKGGRNKFALGTGLSSYVMLHENYKYTYASGSSAGPANYVVPNPQSYLMSAVNFNATFERQLSPKFSLSVQPYFKVPLKAVGYSQVNLHTTGVAIGFNWNINSFTKP</sequence>
<keyword evidence="4" id="KW-1185">Reference proteome</keyword>
<feature type="compositionally biased region" description="Polar residues" evidence="1">
    <location>
        <begin position="76"/>
        <end position="94"/>
    </location>
</feature>
<accession>A0A3E2NQI5</accession>
<dbReference type="EMBL" id="QWDE01000002">
    <property type="protein sequence ID" value="RFZ83257.1"/>
    <property type="molecule type" value="Genomic_DNA"/>
</dbReference>
<reference evidence="3 4" key="1">
    <citation type="submission" date="2018-08" db="EMBL/GenBank/DDBJ databases">
        <title>Mucilaginibacter terrae sp. nov., isolated from manganese diggings.</title>
        <authorList>
            <person name="Huang Y."/>
            <person name="Zhou Z."/>
        </authorList>
    </citation>
    <scope>NUCLEOTIDE SEQUENCE [LARGE SCALE GENOMIC DNA]</scope>
    <source>
        <strain evidence="3 4">ZH6</strain>
    </source>
</reference>
<keyword evidence="2" id="KW-0812">Transmembrane</keyword>
<evidence type="ECO:0000313" key="3">
    <source>
        <dbReference type="EMBL" id="RFZ83257.1"/>
    </source>
</evidence>
<keyword evidence="2" id="KW-0472">Membrane</keyword>
<protein>
    <recommendedName>
        <fullName evidence="5">Outer membrane protein beta-barrel domain-containing protein</fullName>
    </recommendedName>
</protein>
<dbReference type="AlphaFoldDB" id="A0A3E2NQI5"/>
<name>A0A3E2NQI5_9SPHI</name>
<dbReference type="RefSeq" id="WP_117383732.1">
    <property type="nucleotide sequence ID" value="NZ_QWDE01000002.1"/>
</dbReference>
<feature type="region of interest" description="Disordered" evidence="1">
    <location>
        <begin position="76"/>
        <end position="127"/>
    </location>
</feature>
<dbReference type="OrthoDB" id="1523584at2"/>
<feature type="transmembrane region" description="Helical" evidence="2">
    <location>
        <begin position="45"/>
        <end position="67"/>
    </location>
</feature>
<comment type="caution">
    <text evidence="3">The sequence shown here is derived from an EMBL/GenBank/DDBJ whole genome shotgun (WGS) entry which is preliminary data.</text>
</comment>
<keyword evidence="2" id="KW-1133">Transmembrane helix</keyword>
<evidence type="ECO:0008006" key="5">
    <source>
        <dbReference type="Google" id="ProtNLM"/>
    </source>
</evidence>
<evidence type="ECO:0000256" key="1">
    <source>
        <dbReference type="SAM" id="MobiDB-lite"/>
    </source>
</evidence>
<evidence type="ECO:0000256" key="2">
    <source>
        <dbReference type="SAM" id="Phobius"/>
    </source>
</evidence>
<evidence type="ECO:0000313" key="4">
    <source>
        <dbReference type="Proteomes" id="UP000260823"/>
    </source>
</evidence>
<organism evidence="3 4">
    <name type="scientific">Mucilaginibacter terrenus</name>
    <dbReference type="NCBI Taxonomy" id="2482727"/>
    <lineage>
        <taxon>Bacteria</taxon>
        <taxon>Pseudomonadati</taxon>
        <taxon>Bacteroidota</taxon>
        <taxon>Sphingobacteriia</taxon>
        <taxon>Sphingobacteriales</taxon>
        <taxon>Sphingobacteriaceae</taxon>
        <taxon>Mucilaginibacter</taxon>
    </lineage>
</organism>